<dbReference type="AlphaFoldDB" id="A0A0E0FI49"/>
<reference evidence="2" key="1">
    <citation type="submission" date="2015-04" db="UniProtKB">
        <authorList>
            <consortium name="EnsemblPlants"/>
        </authorList>
    </citation>
    <scope>IDENTIFICATION</scope>
    <source>
        <strain evidence="2">SL10</strain>
    </source>
</reference>
<keyword evidence="3" id="KW-1185">Reference proteome</keyword>
<sequence>MWSANNSSRWPAAAPIELRRPSQLSAPKTRAPQLFTQHQKLNLTAAKKSRSNLLFALMICNRVDLAHDDDSHHADDDHDDDEGGAARQLQMDYTMDQLWNDIAAAEADTSYDATAVVMASPPSPVWEFRGGVRGPRRRRWPAAAAAAVGGHLLLLFAGERWGREKRGDGGRGWS</sequence>
<name>A0A0E0FI49_ORYNI</name>
<proteinExistence type="predicted"/>
<dbReference type="Gramene" id="ONIVA01G08490.1">
    <property type="protein sequence ID" value="ONIVA01G08490.1"/>
    <property type="gene ID" value="ONIVA01G08490"/>
</dbReference>
<feature type="region of interest" description="Disordered" evidence="1">
    <location>
        <begin position="1"/>
        <end position="27"/>
    </location>
</feature>
<dbReference type="EnsemblPlants" id="ONIVA01G08490.1">
    <property type="protein sequence ID" value="ONIVA01G08490.1"/>
    <property type="gene ID" value="ONIVA01G08490"/>
</dbReference>
<evidence type="ECO:0000313" key="2">
    <source>
        <dbReference type="EnsemblPlants" id="ONIVA01G08490.1"/>
    </source>
</evidence>
<accession>A0A0E0FI49</accession>
<protein>
    <submittedName>
        <fullName evidence="2">Uncharacterized protein</fullName>
    </submittedName>
</protein>
<evidence type="ECO:0000313" key="3">
    <source>
        <dbReference type="Proteomes" id="UP000006591"/>
    </source>
</evidence>
<organism evidence="2">
    <name type="scientific">Oryza nivara</name>
    <name type="common">Indian wild rice</name>
    <name type="synonym">Oryza sativa f. spontanea</name>
    <dbReference type="NCBI Taxonomy" id="4536"/>
    <lineage>
        <taxon>Eukaryota</taxon>
        <taxon>Viridiplantae</taxon>
        <taxon>Streptophyta</taxon>
        <taxon>Embryophyta</taxon>
        <taxon>Tracheophyta</taxon>
        <taxon>Spermatophyta</taxon>
        <taxon>Magnoliopsida</taxon>
        <taxon>Liliopsida</taxon>
        <taxon>Poales</taxon>
        <taxon>Poaceae</taxon>
        <taxon>BOP clade</taxon>
        <taxon>Oryzoideae</taxon>
        <taxon>Oryzeae</taxon>
        <taxon>Oryzinae</taxon>
        <taxon>Oryza</taxon>
    </lineage>
</organism>
<dbReference type="Proteomes" id="UP000006591">
    <property type="component" value="Chromosome 1"/>
</dbReference>
<reference evidence="2" key="2">
    <citation type="submission" date="2018-04" db="EMBL/GenBank/DDBJ databases">
        <title>OnivRS2 (Oryza nivara Reference Sequence Version 2).</title>
        <authorList>
            <person name="Zhang J."/>
            <person name="Kudrna D."/>
            <person name="Lee S."/>
            <person name="Talag J."/>
            <person name="Rajasekar S."/>
            <person name="Welchert J."/>
            <person name="Hsing Y.-I."/>
            <person name="Wing R.A."/>
        </authorList>
    </citation>
    <scope>NUCLEOTIDE SEQUENCE [LARGE SCALE GENOMIC DNA]</scope>
</reference>
<evidence type="ECO:0000256" key="1">
    <source>
        <dbReference type="SAM" id="MobiDB-lite"/>
    </source>
</evidence>
<dbReference type="HOGENOM" id="CLU_1542518_0_0_1"/>